<evidence type="ECO:0000313" key="1">
    <source>
        <dbReference type="EMBL" id="THD28512.1"/>
    </source>
</evidence>
<dbReference type="AlphaFoldDB" id="A0A4E0S397"/>
<proteinExistence type="predicted"/>
<comment type="caution">
    <text evidence="1">The sequence shown here is derived from an EMBL/GenBank/DDBJ whole genome shotgun (WGS) entry which is preliminary data.</text>
</comment>
<evidence type="ECO:0000313" key="2">
    <source>
        <dbReference type="Proteomes" id="UP000230066"/>
    </source>
</evidence>
<sequence length="145" mass="16655">MNVLAAHWVLEHRCRGEADAYAIRTPLGWTLVGQVSSQNQRKVCVDCINEGDHLTDRLEALWASEFNESTVLGKSTSARDKQVLKTLESSTRFLSCQFEAPLPWKDGYLSLSNKRSIARKYFSRLMTRLMRHSDLKESYVEVMSR</sequence>
<keyword evidence="2" id="KW-1185">Reference proteome</keyword>
<name>A0A4E0S397_FASHE</name>
<reference evidence="1" key="1">
    <citation type="submission" date="2019-03" db="EMBL/GenBank/DDBJ databases">
        <title>Improved annotation for the trematode Fasciola hepatica.</title>
        <authorList>
            <person name="Choi Y.-J."/>
            <person name="Martin J."/>
            <person name="Mitreva M."/>
        </authorList>
    </citation>
    <scope>NUCLEOTIDE SEQUENCE [LARGE SCALE GENOMIC DNA]</scope>
</reference>
<gene>
    <name evidence="1" type="ORF">D915_000624</name>
</gene>
<accession>A0A4E0S397</accession>
<organism evidence="1 2">
    <name type="scientific">Fasciola hepatica</name>
    <name type="common">Liver fluke</name>
    <dbReference type="NCBI Taxonomy" id="6192"/>
    <lineage>
        <taxon>Eukaryota</taxon>
        <taxon>Metazoa</taxon>
        <taxon>Spiralia</taxon>
        <taxon>Lophotrochozoa</taxon>
        <taxon>Platyhelminthes</taxon>
        <taxon>Trematoda</taxon>
        <taxon>Digenea</taxon>
        <taxon>Plagiorchiida</taxon>
        <taxon>Echinostomata</taxon>
        <taxon>Echinostomatoidea</taxon>
        <taxon>Fasciolidae</taxon>
        <taxon>Fasciola</taxon>
    </lineage>
</organism>
<dbReference type="EMBL" id="JXXN02000131">
    <property type="protein sequence ID" value="THD28512.1"/>
    <property type="molecule type" value="Genomic_DNA"/>
</dbReference>
<dbReference type="PANTHER" id="PTHR47331:SF1">
    <property type="entry name" value="GAG-LIKE PROTEIN"/>
    <property type="match status" value="1"/>
</dbReference>
<protein>
    <submittedName>
        <fullName evidence="1">Uncharacterized protein</fullName>
    </submittedName>
</protein>
<dbReference type="PANTHER" id="PTHR47331">
    <property type="entry name" value="PHD-TYPE DOMAIN-CONTAINING PROTEIN"/>
    <property type="match status" value="1"/>
</dbReference>
<dbReference type="Proteomes" id="UP000230066">
    <property type="component" value="Unassembled WGS sequence"/>
</dbReference>